<dbReference type="AlphaFoldDB" id="A0A8J3B4H9"/>
<evidence type="ECO:0000313" key="4">
    <source>
        <dbReference type="Proteomes" id="UP000649739"/>
    </source>
</evidence>
<proteinExistence type="predicted"/>
<feature type="transmembrane region" description="Helical" evidence="2">
    <location>
        <begin position="154"/>
        <end position="174"/>
    </location>
</feature>
<reference evidence="3" key="1">
    <citation type="journal article" date="2014" name="Int. J. Syst. Evol. Microbiol.">
        <title>Complete genome sequence of Corynebacterium casei LMG S-19264T (=DSM 44701T), isolated from a smear-ripened cheese.</title>
        <authorList>
            <consortium name="US DOE Joint Genome Institute (JGI-PGF)"/>
            <person name="Walter F."/>
            <person name="Albersmeier A."/>
            <person name="Kalinowski J."/>
            <person name="Ruckert C."/>
        </authorList>
    </citation>
    <scope>NUCLEOTIDE SEQUENCE</scope>
    <source>
        <strain evidence="3">JCM 3090</strain>
    </source>
</reference>
<keyword evidence="2" id="KW-0472">Membrane</keyword>
<organism evidence="3 4">
    <name type="scientific">Pilimelia anulata</name>
    <dbReference type="NCBI Taxonomy" id="53371"/>
    <lineage>
        <taxon>Bacteria</taxon>
        <taxon>Bacillati</taxon>
        <taxon>Actinomycetota</taxon>
        <taxon>Actinomycetes</taxon>
        <taxon>Micromonosporales</taxon>
        <taxon>Micromonosporaceae</taxon>
        <taxon>Pilimelia</taxon>
    </lineage>
</organism>
<gene>
    <name evidence="3" type="ORF">GCM10010123_12700</name>
</gene>
<keyword evidence="2" id="KW-0812">Transmembrane</keyword>
<evidence type="ECO:0008006" key="5">
    <source>
        <dbReference type="Google" id="ProtNLM"/>
    </source>
</evidence>
<protein>
    <recommendedName>
        <fullName evidence="5">YIP1 family protein</fullName>
    </recommendedName>
</protein>
<dbReference type="EMBL" id="BMQB01000002">
    <property type="protein sequence ID" value="GGJ84508.1"/>
    <property type="molecule type" value="Genomic_DNA"/>
</dbReference>
<reference evidence="3" key="2">
    <citation type="submission" date="2020-09" db="EMBL/GenBank/DDBJ databases">
        <authorList>
            <person name="Sun Q."/>
            <person name="Ohkuma M."/>
        </authorList>
    </citation>
    <scope>NUCLEOTIDE SEQUENCE</scope>
    <source>
        <strain evidence="3">JCM 3090</strain>
    </source>
</reference>
<feature type="transmembrane region" description="Helical" evidence="2">
    <location>
        <begin position="291"/>
        <end position="309"/>
    </location>
</feature>
<keyword evidence="2" id="KW-1133">Transmembrane helix</keyword>
<feature type="region of interest" description="Disordered" evidence="1">
    <location>
        <begin position="1"/>
        <end position="81"/>
    </location>
</feature>
<feature type="compositionally biased region" description="Basic residues" evidence="1">
    <location>
        <begin position="41"/>
        <end position="52"/>
    </location>
</feature>
<sequence>MGPVTGTGAPPGTGPCRPTRPDPRPHPLLRSARPPDPARVPRGRVAGRRSPSRRAAPVVARRAPREPPPGGLPTGTPSAGVGVGVPVRQLDLIEALQMWISGQSIADHRLGWWTVRTWGRVGKVLQFLGALTVVAELAGPERVRRLGARVRDSVPLAGLVALAAAVPLWVAAIARYPRYAEGIDRLTDTVFARVYPGVVCPLLMLVVVFLMVFGESIGSTRVGHWIASGLALILLLWAVPFLLVSLLGAAGMLVVVPVFGIALCTTAVRYGLQGLVIVPTAWLLEREGKRVQWAGVLLLVLGFLLDMLAS</sequence>
<dbReference type="Proteomes" id="UP000649739">
    <property type="component" value="Unassembled WGS sequence"/>
</dbReference>
<comment type="caution">
    <text evidence="3">The sequence shown here is derived from an EMBL/GenBank/DDBJ whole genome shotgun (WGS) entry which is preliminary data.</text>
</comment>
<feature type="transmembrane region" description="Helical" evidence="2">
    <location>
        <begin position="249"/>
        <end position="270"/>
    </location>
</feature>
<keyword evidence="4" id="KW-1185">Reference proteome</keyword>
<feature type="transmembrane region" description="Helical" evidence="2">
    <location>
        <begin position="194"/>
        <end position="213"/>
    </location>
</feature>
<evidence type="ECO:0000256" key="1">
    <source>
        <dbReference type="SAM" id="MobiDB-lite"/>
    </source>
</evidence>
<evidence type="ECO:0000256" key="2">
    <source>
        <dbReference type="SAM" id="Phobius"/>
    </source>
</evidence>
<feature type="compositionally biased region" description="Low complexity" evidence="1">
    <location>
        <begin position="1"/>
        <end position="17"/>
    </location>
</feature>
<name>A0A8J3B4H9_9ACTN</name>
<feature type="transmembrane region" description="Helical" evidence="2">
    <location>
        <begin position="225"/>
        <end position="243"/>
    </location>
</feature>
<accession>A0A8J3B4H9</accession>
<evidence type="ECO:0000313" key="3">
    <source>
        <dbReference type="EMBL" id="GGJ84508.1"/>
    </source>
</evidence>